<keyword evidence="8" id="KW-0067">ATP-binding</keyword>
<dbReference type="CDD" id="cd07302">
    <property type="entry name" value="CHD"/>
    <property type="match status" value="1"/>
</dbReference>
<evidence type="ECO:0000256" key="9">
    <source>
        <dbReference type="ARBA" id="ARBA00022842"/>
    </source>
</evidence>
<keyword evidence="9" id="KW-0460">Magnesium</keyword>
<reference evidence="18" key="1">
    <citation type="submission" date="2025-08" db="UniProtKB">
        <authorList>
            <consortium name="RefSeq"/>
        </authorList>
    </citation>
    <scope>IDENTIFICATION</scope>
    <source>
        <tissue evidence="18">Muscle</tissue>
    </source>
</reference>
<dbReference type="EC" id="4.6.1.1" evidence="4"/>
<evidence type="ECO:0000256" key="1">
    <source>
        <dbReference type="ARBA" id="ARBA00001593"/>
    </source>
</evidence>
<name>A0ABM1S452_LIMPO</name>
<keyword evidence="12 15" id="KW-0472">Membrane</keyword>
<dbReference type="PANTHER" id="PTHR45627:SF30">
    <property type="entry name" value="ADENYLATE CYCLASE TYPE 3"/>
    <property type="match status" value="1"/>
</dbReference>
<evidence type="ECO:0000256" key="10">
    <source>
        <dbReference type="ARBA" id="ARBA00022989"/>
    </source>
</evidence>
<proteinExistence type="inferred from homology"/>
<evidence type="ECO:0000256" key="12">
    <source>
        <dbReference type="ARBA" id="ARBA00023136"/>
    </source>
</evidence>
<evidence type="ECO:0000313" key="18">
    <source>
        <dbReference type="RefSeq" id="XP_022238407.1"/>
    </source>
</evidence>
<evidence type="ECO:0000256" key="14">
    <source>
        <dbReference type="RuleBase" id="RU000405"/>
    </source>
</evidence>
<evidence type="ECO:0000259" key="16">
    <source>
        <dbReference type="PROSITE" id="PS50125"/>
    </source>
</evidence>
<feature type="transmembrane region" description="Helical" evidence="15">
    <location>
        <begin position="29"/>
        <end position="46"/>
    </location>
</feature>
<dbReference type="Gene3D" id="3.30.70.1230">
    <property type="entry name" value="Nucleotide cyclase"/>
    <property type="match status" value="1"/>
</dbReference>
<evidence type="ECO:0000313" key="17">
    <source>
        <dbReference type="Proteomes" id="UP000694941"/>
    </source>
</evidence>
<comment type="catalytic activity">
    <reaction evidence="1">
        <text>ATP = 3',5'-cyclic AMP + diphosphate</text>
        <dbReference type="Rhea" id="RHEA:15389"/>
        <dbReference type="ChEBI" id="CHEBI:30616"/>
        <dbReference type="ChEBI" id="CHEBI:33019"/>
        <dbReference type="ChEBI" id="CHEBI:58165"/>
        <dbReference type="EC" id="4.6.1.1"/>
    </reaction>
</comment>
<dbReference type="Proteomes" id="UP000694941">
    <property type="component" value="Unplaced"/>
</dbReference>
<keyword evidence="11" id="KW-0115">cAMP biosynthesis</keyword>
<dbReference type="RefSeq" id="XP_022238407.1">
    <property type="nucleotide sequence ID" value="XM_022382699.1"/>
</dbReference>
<dbReference type="PANTHER" id="PTHR45627">
    <property type="entry name" value="ADENYLATE CYCLASE TYPE 1"/>
    <property type="match status" value="1"/>
</dbReference>
<dbReference type="SMART" id="SM00044">
    <property type="entry name" value="CYCc"/>
    <property type="match status" value="1"/>
</dbReference>
<dbReference type="Pfam" id="PF00211">
    <property type="entry name" value="Guanylate_cyc"/>
    <property type="match status" value="1"/>
</dbReference>
<feature type="transmembrane region" description="Helical" evidence="15">
    <location>
        <begin position="107"/>
        <end position="126"/>
    </location>
</feature>
<dbReference type="GeneID" id="111085201"/>
<feature type="domain" description="Guanylate cyclase" evidence="16">
    <location>
        <begin position="233"/>
        <end position="378"/>
    </location>
</feature>
<evidence type="ECO:0000256" key="5">
    <source>
        <dbReference type="ARBA" id="ARBA00022692"/>
    </source>
</evidence>
<keyword evidence="13 14" id="KW-0456">Lyase</keyword>
<accession>A0ABM1S452</accession>
<evidence type="ECO:0000256" key="13">
    <source>
        <dbReference type="ARBA" id="ARBA00023239"/>
    </source>
</evidence>
<dbReference type="InterPro" id="IPR001054">
    <property type="entry name" value="A/G_cyclase"/>
</dbReference>
<keyword evidence="5 15" id="KW-0812">Transmembrane</keyword>
<dbReference type="PROSITE" id="PS50125">
    <property type="entry name" value="GUANYLATE_CYCLASE_2"/>
    <property type="match status" value="1"/>
</dbReference>
<gene>
    <name evidence="18" type="primary">LOC111085201</name>
</gene>
<evidence type="ECO:0000256" key="11">
    <source>
        <dbReference type="ARBA" id="ARBA00022998"/>
    </source>
</evidence>
<dbReference type="SUPFAM" id="SSF55073">
    <property type="entry name" value="Nucleotide cyclase"/>
    <property type="match status" value="1"/>
</dbReference>
<keyword evidence="6" id="KW-0479">Metal-binding</keyword>
<comment type="similarity">
    <text evidence="14">Belongs to the adenylyl cyclase class-4/guanylyl cyclase family.</text>
</comment>
<comment type="cofactor">
    <cofactor evidence="2">
        <name>Mg(2+)</name>
        <dbReference type="ChEBI" id="CHEBI:18420"/>
    </cofactor>
</comment>
<sequence length="449" mass="51506">MSSNKYKKSYTLSLPKFESVFFRAAELRPWVRILSLFALVTVWIGLQTLKTIRRALSWPEFYQNYSELSLQAEEITIDQRDGFPQYLIYYCVTMYLGLTTFTHISHLIKLVITVTITTIWCILSNVPMRAVFEWYDFWAYGSRQPIGHRVYLSVVMITISAAAITVNRQLELTSRRLFIWKKAVEEQKEKVADMRRKNEALVYNILPPHVAKHFLGRRKNDEELYSKSYNAVGVLFAAMPNFSDFYTEESVNNQGLECLRFLNEVISDYDALLEQQRFKDIIKIKTIGSTYMAASGLNNEESTKPNIPVKEKWRHLADLTEFALTLKETLNNINRESFNNFVLRMGINQGPITAGVIGARKPHYDMWGNTVNVASRMESTGKAGCIQVVEATANILREFGYLLDQRGLVTVKGKGKLMTYYLVGKKPEKSSLEDENFLPGIVPDIGSVQ</sequence>
<evidence type="ECO:0000256" key="8">
    <source>
        <dbReference type="ARBA" id="ARBA00022840"/>
    </source>
</evidence>
<evidence type="ECO:0000256" key="6">
    <source>
        <dbReference type="ARBA" id="ARBA00022723"/>
    </source>
</evidence>
<protein>
    <recommendedName>
        <fullName evidence="4">adenylate cyclase</fullName>
        <ecNumber evidence="4">4.6.1.1</ecNumber>
    </recommendedName>
</protein>
<keyword evidence="17" id="KW-1185">Reference proteome</keyword>
<organism evidence="17 18">
    <name type="scientific">Limulus polyphemus</name>
    <name type="common">Atlantic horseshoe crab</name>
    <dbReference type="NCBI Taxonomy" id="6850"/>
    <lineage>
        <taxon>Eukaryota</taxon>
        <taxon>Metazoa</taxon>
        <taxon>Ecdysozoa</taxon>
        <taxon>Arthropoda</taxon>
        <taxon>Chelicerata</taxon>
        <taxon>Merostomata</taxon>
        <taxon>Xiphosura</taxon>
        <taxon>Limulidae</taxon>
        <taxon>Limulus</taxon>
    </lineage>
</organism>
<evidence type="ECO:0000256" key="3">
    <source>
        <dbReference type="ARBA" id="ARBA00004141"/>
    </source>
</evidence>
<evidence type="ECO:0000256" key="4">
    <source>
        <dbReference type="ARBA" id="ARBA00012201"/>
    </source>
</evidence>
<dbReference type="PROSITE" id="PS00452">
    <property type="entry name" value="GUANYLATE_CYCLASE_1"/>
    <property type="match status" value="1"/>
</dbReference>
<comment type="subcellular location">
    <subcellularLocation>
        <location evidence="3">Membrane</location>
        <topology evidence="3">Multi-pass membrane protein</topology>
    </subcellularLocation>
</comment>
<evidence type="ECO:0000256" key="2">
    <source>
        <dbReference type="ARBA" id="ARBA00001946"/>
    </source>
</evidence>
<keyword evidence="10 15" id="KW-1133">Transmembrane helix</keyword>
<keyword evidence="7" id="KW-0547">Nucleotide-binding</keyword>
<evidence type="ECO:0000256" key="15">
    <source>
        <dbReference type="SAM" id="Phobius"/>
    </source>
</evidence>
<dbReference type="InterPro" id="IPR018297">
    <property type="entry name" value="A/G_cyclase_CS"/>
</dbReference>
<dbReference type="InterPro" id="IPR029787">
    <property type="entry name" value="Nucleotide_cyclase"/>
</dbReference>
<feature type="transmembrane region" description="Helical" evidence="15">
    <location>
        <begin position="146"/>
        <end position="166"/>
    </location>
</feature>
<evidence type="ECO:0000256" key="7">
    <source>
        <dbReference type="ARBA" id="ARBA00022741"/>
    </source>
</evidence>